<dbReference type="InterPro" id="IPR011009">
    <property type="entry name" value="Kinase-like_dom_sf"/>
</dbReference>
<dbReference type="InterPro" id="IPR051678">
    <property type="entry name" value="AGP_Transferase"/>
</dbReference>
<dbReference type="PIRSF" id="PIRSF000707">
    <property type="entry name" value="Hygromycin-B_kinase"/>
    <property type="match status" value="1"/>
</dbReference>
<dbReference type="Gene3D" id="3.90.1200.10">
    <property type="match status" value="1"/>
</dbReference>
<evidence type="ECO:0000313" key="3">
    <source>
        <dbReference type="Proteomes" id="UP000320876"/>
    </source>
</evidence>
<dbReference type="InterPro" id="IPR016259">
    <property type="entry name" value="Hygromycin-B_Kinase"/>
</dbReference>
<dbReference type="RefSeq" id="WP_142003779.1">
    <property type="nucleotide sequence ID" value="NZ_VFML01000002.1"/>
</dbReference>
<dbReference type="Pfam" id="PF01636">
    <property type="entry name" value="APH"/>
    <property type="match status" value="1"/>
</dbReference>
<dbReference type="SUPFAM" id="SSF56112">
    <property type="entry name" value="Protein kinase-like (PK-like)"/>
    <property type="match status" value="1"/>
</dbReference>
<gene>
    <name evidence="2" type="ORF">FB471_6729</name>
</gene>
<dbReference type="CDD" id="cd05120">
    <property type="entry name" value="APH_ChoK_like"/>
    <property type="match status" value="1"/>
</dbReference>
<dbReference type="AlphaFoldDB" id="A0A542CUS0"/>
<keyword evidence="3" id="KW-1185">Reference proteome</keyword>
<protein>
    <submittedName>
        <fullName evidence="2">Hygromycin-B 7''-O-kinase</fullName>
    </submittedName>
</protein>
<accession>A0A542CUS0</accession>
<reference evidence="2 3" key="1">
    <citation type="submission" date="2019-06" db="EMBL/GenBank/DDBJ databases">
        <title>Sequencing the genomes of 1000 actinobacteria strains.</title>
        <authorList>
            <person name="Klenk H.-P."/>
        </authorList>
    </citation>
    <scope>NUCLEOTIDE SEQUENCE [LARGE SCALE GENOMIC DNA]</scope>
    <source>
        <strain evidence="2 3">DSM 45679</strain>
    </source>
</reference>
<evidence type="ECO:0000313" key="2">
    <source>
        <dbReference type="EMBL" id="TQI94563.1"/>
    </source>
</evidence>
<dbReference type="GO" id="GO:0016301">
    <property type="term" value="F:kinase activity"/>
    <property type="evidence" value="ECO:0007669"/>
    <property type="project" value="UniProtKB-KW"/>
</dbReference>
<name>A0A542CUS0_AMYCI</name>
<proteinExistence type="predicted"/>
<dbReference type="InterPro" id="IPR002575">
    <property type="entry name" value="Aminoglycoside_PTrfase"/>
</dbReference>
<dbReference type="EMBL" id="VFML01000002">
    <property type="protein sequence ID" value="TQI94563.1"/>
    <property type="molecule type" value="Genomic_DNA"/>
</dbReference>
<sequence>MESFPPADTEEQYEALTEGRLRVPVERLCRELGLYASPVRFADGSLPVYAVGDRHVLKLYPPAFAGEAKVESTALRAVQGKLPIPTPAPERVGEADGWEYLLMRRLTGVSLANVWPRLSVVDKQELAPRLGETLAALHRVTDPALADLEPRDWPGFIAAQRASAVDRQRAAGLREEWLEQIPCFLDSVDDAELGKPEPVLLHTEFMREHLLMTEGGTGWTVSGLFDFEPAMVGAPEYELVAVGLFVSCGDADFLRALLLGYGYSADRLGERLSRRLLAYTLLHRYANLPWFLSRLPAPPEPTLDALATTWFGTGSGVS</sequence>
<feature type="domain" description="Aminoglycoside phosphotransferase" evidence="1">
    <location>
        <begin position="41"/>
        <end position="266"/>
    </location>
</feature>
<dbReference type="PANTHER" id="PTHR21310">
    <property type="entry name" value="AMINOGLYCOSIDE PHOSPHOTRANSFERASE-RELATED-RELATED"/>
    <property type="match status" value="1"/>
</dbReference>
<dbReference type="PANTHER" id="PTHR21310:SF15">
    <property type="entry name" value="AMINOGLYCOSIDE PHOSPHOTRANSFERASE DOMAIN-CONTAINING PROTEIN"/>
    <property type="match status" value="1"/>
</dbReference>
<keyword evidence="2" id="KW-0808">Transferase</keyword>
<comment type="caution">
    <text evidence="2">The sequence shown here is derived from an EMBL/GenBank/DDBJ whole genome shotgun (WGS) entry which is preliminary data.</text>
</comment>
<dbReference type="Proteomes" id="UP000320876">
    <property type="component" value="Unassembled WGS sequence"/>
</dbReference>
<organism evidence="2 3">
    <name type="scientific">Amycolatopsis cihanbeyliensis</name>
    <dbReference type="NCBI Taxonomy" id="1128664"/>
    <lineage>
        <taxon>Bacteria</taxon>
        <taxon>Bacillati</taxon>
        <taxon>Actinomycetota</taxon>
        <taxon>Actinomycetes</taxon>
        <taxon>Pseudonocardiales</taxon>
        <taxon>Pseudonocardiaceae</taxon>
        <taxon>Amycolatopsis</taxon>
    </lineage>
</organism>
<evidence type="ECO:0000259" key="1">
    <source>
        <dbReference type="Pfam" id="PF01636"/>
    </source>
</evidence>
<keyword evidence="2" id="KW-0418">Kinase</keyword>
<dbReference type="OrthoDB" id="2801014at2"/>